<name>A0A832DIL7_9BACT</name>
<evidence type="ECO:0000313" key="1">
    <source>
        <dbReference type="EMBL" id="HGT46670.1"/>
    </source>
</evidence>
<proteinExistence type="predicted"/>
<dbReference type="EMBL" id="DSVI01000004">
    <property type="protein sequence ID" value="HGT46670.1"/>
    <property type="molecule type" value="Genomic_DNA"/>
</dbReference>
<evidence type="ECO:0008006" key="2">
    <source>
        <dbReference type="Google" id="ProtNLM"/>
    </source>
</evidence>
<protein>
    <recommendedName>
        <fullName evidence="2">DUF5683 domain-containing protein</fullName>
    </recommendedName>
</protein>
<organism evidence="1">
    <name type="scientific">Ignavibacterium album</name>
    <dbReference type="NCBI Taxonomy" id="591197"/>
    <lineage>
        <taxon>Bacteria</taxon>
        <taxon>Pseudomonadati</taxon>
        <taxon>Ignavibacteriota</taxon>
        <taxon>Ignavibacteria</taxon>
        <taxon>Ignavibacteriales</taxon>
        <taxon>Ignavibacteriaceae</taxon>
        <taxon>Ignavibacterium</taxon>
    </lineage>
</organism>
<gene>
    <name evidence="1" type="ORF">ENS56_01385</name>
</gene>
<dbReference type="AlphaFoldDB" id="A0A832DIL7"/>
<reference evidence="1" key="1">
    <citation type="journal article" date="2020" name="mSystems">
        <title>Genome- and Community-Level Interaction Insights into Carbon Utilization and Element Cycling Functions of Hydrothermarchaeota in Hydrothermal Sediment.</title>
        <authorList>
            <person name="Zhou Z."/>
            <person name="Liu Y."/>
            <person name="Xu W."/>
            <person name="Pan J."/>
            <person name="Luo Z.H."/>
            <person name="Li M."/>
        </authorList>
    </citation>
    <scope>NUCLEOTIDE SEQUENCE [LARGE SCALE GENOMIC DNA]</scope>
    <source>
        <strain evidence="1">SpSt-500</strain>
    </source>
</reference>
<accession>A0A832DIL7</accession>
<comment type="caution">
    <text evidence="1">The sequence shown here is derived from an EMBL/GenBank/DDBJ whole genome shotgun (WGS) entry which is preliminary data.</text>
</comment>
<sequence length="252" mass="29062">MKNIQLSSFIIIFLFSSFISFSQENNLSSIYELKAKIISENSQQGDLNSLNILPVESKSKKNAGLAIIYSLLLPGMGELYAENYSSGKYFTIAEGALWATFIGMNVYGNWQENRYKTYAKTYAGINPEGKDEDFYATIGLYTSIETYNNEKALERRYDEMLSEQKFFWKWNSTEQRKTYRSMWTSSEQTFNDVRFVVGAMLVNRLVSAINAVRLVSSYNSELEKEVSWNVSLGLDRNILNHDVYKINFQTSF</sequence>